<dbReference type="RefSeq" id="WP_047852957.1">
    <property type="nucleotide sequence ID" value="NZ_CABVQJ010000001.1"/>
</dbReference>
<dbReference type="Pfam" id="PF01810">
    <property type="entry name" value="LysE"/>
    <property type="match status" value="1"/>
</dbReference>
<dbReference type="AlphaFoldDB" id="A0A0G3Z4R0"/>
<evidence type="ECO:0000256" key="6">
    <source>
        <dbReference type="SAM" id="Phobius"/>
    </source>
</evidence>
<dbReference type="Proteomes" id="UP000269271">
    <property type="component" value="Unassembled WGS sequence"/>
</dbReference>
<evidence type="ECO:0000313" key="8">
    <source>
        <dbReference type="Proteomes" id="UP000269271"/>
    </source>
</evidence>
<keyword evidence="4 6" id="KW-1133">Transmembrane helix</keyword>
<dbReference type="GO" id="GO:0015171">
    <property type="term" value="F:amino acid transmembrane transporter activity"/>
    <property type="evidence" value="ECO:0007669"/>
    <property type="project" value="TreeGrafter"/>
</dbReference>
<comment type="subcellular location">
    <subcellularLocation>
        <location evidence="1">Cell membrane</location>
        <topology evidence="1">Multi-pass membrane protein</topology>
    </subcellularLocation>
</comment>
<evidence type="ECO:0000256" key="5">
    <source>
        <dbReference type="ARBA" id="ARBA00023136"/>
    </source>
</evidence>
<name>A0A0G3Z4R0_9BURK</name>
<evidence type="ECO:0000256" key="3">
    <source>
        <dbReference type="ARBA" id="ARBA00022692"/>
    </source>
</evidence>
<evidence type="ECO:0000256" key="2">
    <source>
        <dbReference type="ARBA" id="ARBA00022475"/>
    </source>
</evidence>
<keyword evidence="2" id="KW-1003">Cell membrane</keyword>
<accession>A0A1C8ZNI4</accession>
<dbReference type="PANTHER" id="PTHR30086:SF20">
    <property type="entry name" value="ARGININE EXPORTER PROTEIN ARGO-RELATED"/>
    <property type="match status" value="1"/>
</dbReference>
<dbReference type="GO" id="GO:0005886">
    <property type="term" value="C:plasma membrane"/>
    <property type="evidence" value="ECO:0007669"/>
    <property type="project" value="UniProtKB-SubCell"/>
</dbReference>
<evidence type="ECO:0000256" key="1">
    <source>
        <dbReference type="ARBA" id="ARBA00004651"/>
    </source>
</evidence>
<evidence type="ECO:0000256" key="4">
    <source>
        <dbReference type="ARBA" id="ARBA00022989"/>
    </source>
</evidence>
<feature type="transmembrane region" description="Helical" evidence="6">
    <location>
        <begin position="139"/>
        <end position="157"/>
    </location>
</feature>
<dbReference type="EMBL" id="QTQX01000001">
    <property type="protein sequence ID" value="RQT37384.1"/>
    <property type="molecule type" value="Genomic_DNA"/>
</dbReference>
<dbReference type="InterPro" id="IPR001123">
    <property type="entry name" value="LeuE-type"/>
</dbReference>
<keyword evidence="3 6" id="KW-0812">Transmembrane</keyword>
<organism evidence="7 8">
    <name type="scientific">Burkholderia contaminans</name>
    <dbReference type="NCBI Taxonomy" id="488447"/>
    <lineage>
        <taxon>Bacteria</taxon>
        <taxon>Pseudomonadati</taxon>
        <taxon>Pseudomonadota</taxon>
        <taxon>Betaproteobacteria</taxon>
        <taxon>Burkholderiales</taxon>
        <taxon>Burkholderiaceae</taxon>
        <taxon>Burkholderia</taxon>
        <taxon>Burkholderia cepacia complex</taxon>
    </lineage>
</organism>
<feature type="transmembrane region" description="Helical" evidence="6">
    <location>
        <begin position="12"/>
        <end position="31"/>
    </location>
</feature>
<comment type="caution">
    <text evidence="7">The sequence shown here is derived from an EMBL/GenBank/DDBJ whole genome shotgun (WGS) entry which is preliminary data.</text>
</comment>
<reference evidence="7 8" key="1">
    <citation type="submission" date="2018-08" db="EMBL/GenBank/DDBJ databases">
        <title>Comparative analysis of Burkholderia isolates from Puerto Rico.</title>
        <authorList>
            <person name="Hall C."/>
            <person name="Sahl J."/>
            <person name="Wagner D."/>
        </authorList>
    </citation>
    <scope>NUCLEOTIDE SEQUENCE [LARGE SCALE GENOMIC DNA]</scope>
    <source>
        <strain evidence="7 8">Bp9001</strain>
    </source>
</reference>
<feature type="transmembrane region" description="Helical" evidence="6">
    <location>
        <begin position="110"/>
        <end position="133"/>
    </location>
</feature>
<proteinExistence type="predicted"/>
<evidence type="ECO:0000313" key="7">
    <source>
        <dbReference type="EMBL" id="RQT37384.1"/>
    </source>
</evidence>
<gene>
    <name evidence="7" type="ORF">DF037_01200</name>
</gene>
<dbReference type="KEGG" id="bcon:NL30_32805"/>
<feature type="transmembrane region" description="Helical" evidence="6">
    <location>
        <begin position="177"/>
        <end position="198"/>
    </location>
</feature>
<protein>
    <submittedName>
        <fullName evidence="7">LysE family translocator</fullName>
    </submittedName>
</protein>
<sequence>MLTLSPMLKMSFYAAIVLLVPGPTNTLLLSAGLKLNLRGACRLVAAEASGYVIAITVWGFFLWSLATQYPWIVSVVKLISATFIFYLAVKMWFKGADFDTTDAPPLGFRGLFLATLMNPKALLFSSAIFPEAAFRSLEIFLTSTGVFLITLIPIGLLWSRSGRLLVMNRTEGRLASIVLRCSSLVLLTFAATLASSVLNR</sequence>
<feature type="transmembrane region" description="Helical" evidence="6">
    <location>
        <begin position="43"/>
        <end position="63"/>
    </location>
</feature>
<accession>A0A0G3Z4R0</accession>
<feature type="transmembrane region" description="Helical" evidence="6">
    <location>
        <begin position="69"/>
        <end position="89"/>
    </location>
</feature>
<dbReference type="PANTHER" id="PTHR30086">
    <property type="entry name" value="ARGININE EXPORTER PROTEIN ARGO"/>
    <property type="match status" value="1"/>
</dbReference>
<keyword evidence="5 6" id="KW-0472">Membrane</keyword>